<sequence>MVRTGLRLTEQASLLVTEIPEASGRGYSRFWLSGAVAKWGSARWVYVPASVLSDVAAYIDIDRQYVIKMAQSRGDYESSGKSVFNRGSGFVTTAIDDGVHVRTRVGNLSPAERLRLMVETDEGLEPAALWLSETGQPVAVSTWKDVFRQANARCMAKGARVHAHAHLLRHTFAVLTLEQLQRGHIAALSNLRPEQRSHYVRVFGDPLDWVRRALGHRSVTTTQVYLHALEELELETRLALIPDEWSDPRVEPFKLGASQ</sequence>
<dbReference type="PROSITE" id="PS51898">
    <property type="entry name" value="TYR_RECOMBINASE"/>
    <property type="match status" value="1"/>
</dbReference>
<dbReference type="EMBL" id="CP095043">
    <property type="protein sequence ID" value="UOQ60659.1"/>
    <property type="molecule type" value="Genomic_DNA"/>
</dbReference>
<gene>
    <name evidence="3" type="ORF">MUN76_01345</name>
</gene>
<keyword evidence="4" id="KW-1185">Reference proteome</keyword>
<protein>
    <recommendedName>
        <fullName evidence="2">Tyr recombinase domain-containing protein</fullName>
    </recommendedName>
</protein>
<reference evidence="3 4" key="1">
    <citation type="submission" date="2022-04" db="EMBL/GenBank/DDBJ databases">
        <title>Leucobacter sp. isolated from rhizosphere of onion.</title>
        <authorList>
            <person name="Won M."/>
            <person name="Lee C.-M."/>
            <person name="Woen H.-Y."/>
            <person name="Kwon S.-W."/>
        </authorList>
    </citation>
    <scope>NUCLEOTIDE SEQUENCE [LARGE SCALE GENOMIC DNA]</scope>
    <source>
        <strain evidence="3 4">H25R-14</strain>
    </source>
</reference>
<feature type="domain" description="Tyr recombinase" evidence="2">
    <location>
        <begin position="1"/>
        <end position="239"/>
    </location>
</feature>
<evidence type="ECO:0000259" key="2">
    <source>
        <dbReference type="PROSITE" id="PS51898"/>
    </source>
</evidence>
<dbReference type="RefSeq" id="WP_244686472.1">
    <property type="nucleotide sequence ID" value="NZ_CP095043.1"/>
</dbReference>
<evidence type="ECO:0000256" key="1">
    <source>
        <dbReference type="ARBA" id="ARBA00023172"/>
    </source>
</evidence>
<accession>A0ABY4FX06</accession>
<evidence type="ECO:0000313" key="3">
    <source>
        <dbReference type="EMBL" id="UOQ60659.1"/>
    </source>
</evidence>
<name>A0ABY4FX06_9MICO</name>
<dbReference type="Proteomes" id="UP000831775">
    <property type="component" value="Chromosome"/>
</dbReference>
<dbReference type="InterPro" id="IPR011010">
    <property type="entry name" value="DNA_brk_join_enz"/>
</dbReference>
<keyword evidence="1" id="KW-0233">DNA recombination</keyword>
<dbReference type="Gene3D" id="1.10.443.10">
    <property type="entry name" value="Intergrase catalytic core"/>
    <property type="match status" value="1"/>
</dbReference>
<dbReference type="InterPro" id="IPR013762">
    <property type="entry name" value="Integrase-like_cat_sf"/>
</dbReference>
<evidence type="ECO:0000313" key="4">
    <source>
        <dbReference type="Proteomes" id="UP000831775"/>
    </source>
</evidence>
<proteinExistence type="predicted"/>
<dbReference type="SUPFAM" id="SSF56349">
    <property type="entry name" value="DNA breaking-rejoining enzymes"/>
    <property type="match status" value="1"/>
</dbReference>
<organism evidence="3 4">
    <name type="scientific">Leucobacter rhizosphaerae</name>
    <dbReference type="NCBI Taxonomy" id="2932245"/>
    <lineage>
        <taxon>Bacteria</taxon>
        <taxon>Bacillati</taxon>
        <taxon>Actinomycetota</taxon>
        <taxon>Actinomycetes</taxon>
        <taxon>Micrococcales</taxon>
        <taxon>Microbacteriaceae</taxon>
        <taxon>Leucobacter</taxon>
    </lineage>
</organism>
<dbReference type="CDD" id="cd00397">
    <property type="entry name" value="DNA_BRE_C"/>
    <property type="match status" value="1"/>
</dbReference>
<dbReference type="InterPro" id="IPR002104">
    <property type="entry name" value="Integrase_catalytic"/>
</dbReference>